<feature type="transmembrane region" description="Helical" evidence="2">
    <location>
        <begin position="54"/>
        <end position="76"/>
    </location>
</feature>
<feature type="transmembrane region" description="Helical" evidence="2">
    <location>
        <begin position="166"/>
        <end position="185"/>
    </location>
</feature>
<evidence type="ECO:0000256" key="2">
    <source>
        <dbReference type="SAM" id="Phobius"/>
    </source>
</evidence>
<feature type="transmembrane region" description="Helical" evidence="2">
    <location>
        <begin position="82"/>
        <end position="105"/>
    </location>
</feature>
<keyword evidence="2" id="KW-0812">Transmembrane</keyword>
<protein>
    <submittedName>
        <fullName evidence="3">Uncharacterized protein</fullName>
    </submittedName>
</protein>
<reference evidence="3" key="1">
    <citation type="submission" date="2021-02" db="EMBL/GenBank/DDBJ databases">
        <title>Genome sequence Cadophora malorum strain M34.</title>
        <authorList>
            <person name="Stefanovic E."/>
            <person name="Vu D."/>
            <person name="Scully C."/>
            <person name="Dijksterhuis J."/>
            <person name="Roader J."/>
            <person name="Houbraken J."/>
        </authorList>
    </citation>
    <scope>NUCLEOTIDE SEQUENCE</scope>
    <source>
        <strain evidence="3">M34</strain>
    </source>
</reference>
<comment type="caution">
    <text evidence="3">The sequence shown here is derived from an EMBL/GenBank/DDBJ whole genome shotgun (WGS) entry which is preliminary data.</text>
</comment>
<dbReference type="EMBL" id="JAFJYH010000185">
    <property type="protein sequence ID" value="KAG4416467.1"/>
    <property type="molecule type" value="Genomic_DNA"/>
</dbReference>
<accession>A0A8H7TBA1</accession>
<evidence type="ECO:0000313" key="3">
    <source>
        <dbReference type="EMBL" id="KAG4416467.1"/>
    </source>
</evidence>
<feature type="region of interest" description="Disordered" evidence="1">
    <location>
        <begin position="15"/>
        <end position="47"/>
    </location>
</feature>
<evidence type="ECO:0000256" key="1">
    <source>
        <dbReference type="SAM" id="MobiDB-lite"/>
    </source>
</evidence>
<organism evidence="3 4">
    <name type="scientific">Cadophora malorum</name>
    <dbReference type="NCBI Taxonomy" id="108018"/>
    <lineage>
        <taxon>Eukaryota</taxon>
        <taxon>Fungi</taxon>
        <taxon>Dikarya</taxon>
        <taxon>Ascomycota</taxon>
        <taxon>Pezizomycotina</taxon>
        <taxon>Leotiomycetes</taxon>
        <taxon>Helotiales</taxon>
        <taxon>Ploettnerulaceae</taxon>
        <taxon>Cadophora</taxon>
    </lineage>
</organism>
<gene>
    <name evidence="3" type="ORF">IFR04_010385</name>
</gene>
<keyword evidence="4" id="KW-1185">Reference proteome</keyword>
<feature type="transmembrane region" description="Helical" evidence="2">
    <location>
        <begin position="117"/>
        <end position="146"/>
    </location>
</feature>
<dbReference type="AlphaFoldDB" id="A0A8H7TBA1"/>
<keyword evidence="2" id="KW-0472">Membrane</keyword>
<feature type="compositionally biased region" description="Basic and acidic residues" evidence="1">
    <location>
        <begin position="25"/>
        <end position="40"/>
    </location>
</feature>
<sequence length="222" mass="24938">MAPPKFAWPFKKLDEESPQATQTVAKDRDVRRPAPTESKPRSQPRPARTMWTQLTLRTISLLASISTLAIAAYVGAGPIQRIWPVVFVSSIFTIILNTSEILALLRSRLPALKIPRLHPIVLIIADFLAIGLLIWSFLALFLPIYIGRQDNPVPISDAELFITVEIWLTAGIGFIHALLFVFDCIDCCSVRSPNSRVDELSHRRKRRGTSRVGEDVIEMDWG</sequence>
<proteinExistence type="predicted"/>
<keyword evidence="2" id="KW-1133">Transmembrane helix</keyword>
<name>A0A8H7TBA1_9HELO</name>
<evidence type="ECO:0000313" key="4">
    <source>
        <dbReference type="Proteomes" id="UP000664132"/>
    </source>
</evidence>
<dbReference type="OrthoDB" id="3550520at2759"/>
<dbReference type="Proteomes" id="UP000664132">
    <property type="component" value="Unassembled WGS sequence"/>
</dbReference>